<reference evidence="3" key="1">
    <citation type="submission" date="2023-07" db="EMBL/GenBank/DDBJ databases">
        <title>A chromosome-level genome assembly of Lolium multiflorum.</title>
        <authorList>
            <person name="Chen Y."/>
            <person name="Copetti D."/>
            <person name="Kolliker R."/>
            <person name="Studer B."/>
        </authorList>
    </citation>
    <scope>NUCLEOTIDE SEQUENCE</scope>
    <source>
        <strain evidence="3">02402/16</strain>
        <tissue evidence="3">Leaf</tissue>
    </source>
</reference>
<dbReference type="InterPro" id="IPR013103">
    <property type="entry name" value="RVT_2"/>
</dbReference>
<name>A0AAD8W228_LOLMU</name>
<feature type="region of interest" description="Disordered" evidence="1">
    <location>
        <begin position="713"/>
        <end position="744"/>
    </location>
</feature>
<evidence type="ECO:0000256" key="1">
    <source>
        <dbReference type="SAM" id="MobiDB-lite"/>
    </source>
</evidence>
<feature type="compositionally biased region" description="Low complexity" evidence="1">
    <location>
        <begin position="126"/>
        <end position="135"/>
    </location>
</feature>
<protein>
    <recommendedName>
        <fullName evidence="2">Reverse transcriptase Ty1/copia-type domain-containing protein</fullName>
    </recommendedName>
</protein>
<proteinExistence type="predicted"/>
<dbReference type="AlphaFoldDB" id="A0AAD8W228"/>
<feature type="compositionally biased region" description="Low complexity" evidence="1">
    <location>
        <begin position="95"/>
        <end position="104"/>
    </location>
</feature>
<evidence type="ECO:0000313" key="3">
    <source>
        <dbReference type="EMBL" id="KAK1632460.1"/>
    </source>
</evidence>
<dbReference type="EMBL" id="JAUUTY010000005">
    <property type="protein sequence ID" value="KAK1632460.1"/>
    <property type="molecule type" value="Genomic_DNA"/>
</dbReference>
<feature type="compositionally biased region" description="Gly residues" evidence="1">
    <location>
        <begin position="713"/>
        <end position="727"/>
    </location>
</feature>
<dbReference type="CDD" id="cd09272">
    <property type="entry name" value="RNase_HI_RT_Ty1"/>
    <property type="match status" value="1"/>
</dbReference>
<evidence type="ECO:0000259" key="2">
    <source>
        <dbReference type="Pfam" id="PF07727"/>
    </source>
</evidence>
<comment type="caution">
    <text evidence="3">The sequence shown here is derived from an EMBL/GenBank/DDBJ whole genome shotgun (WGS) entry which is preliminary data.</text>
</comment>
<dbReference type="Pfam" id="PF07727">
    <property type="entry name" value="RVT_2"/>
    <property type="match status" value="2"/>
</dbReference>
<feature type="compositionally biased region" description="Low complexity" evidence="1">
    <location>
        <begin position="199"/>
        <end position="217"/>
    </location>
</feature>
<dbReference type="PANTHER" id="PTHR11439:SF455">
    <property type="entry name" value="RLK (RECEPTOR-LIKE PROTEIN KINASE) 8, PUTATIVE-RELATED"/>
    <property type="match status" value="1"/>
</dbReference>
<feature type="domain" description="Reverse transcriptase Ty1/copia-type" evidence="2">
    <location>
        <begin position="296"/>
        <end position="418"/>
    </location>
</feature>
<evidence type="ECO:0000313" key="4">
    <source>
        <dbReference type="Proteomes" id="UP001231189"/>
    </source>
</evidence>
<keyword evidence="4" id="KW-1185">Reference proteome</keyword>
<dbReference type="SUPFAM" id="SSF56672">
    <property type="entry name" value="DNA/RNA polymerases"/>
    <property type="match status" value="1"/>
</dbReference>
<accession>A0AAD8W228</accession>
<sequence>MQRYTELGNGRKWPPRPPPRPRCASPTTTTALTDDVLALVVFKTGIADPQGRLAAWTEDDDRRPRSNHRPRNPREEGKRGGGIGRGARTQLLEDSPSSTSGTPASGPPDDHVHVPCTLDVDRGGLAPSIPATPASSPGPAPASVPGPMPARAAGSTPASVMPHGTPASPAPSFPGPPSPSPASPAGTPPGPFSPDTGTSSAPASPVSATSFASPSSSIDMAPPPAPAPAALLPRTRSQAGIFRPKHRTDGTVAWIASCVAQAEADPTAEPRHFQAALGIPHWRNAMEEEFQALQKNNTWRLVPPVSGVNIIDSKWVFKVKKHADGSIERYKAWLVAKGLKQRYELDYEDTFSLVVKPTTIRLLLSLAVMRGWSLRQLDVQNAFLHGVLEEEVYVRQPPGFFDPTRPQHLCRLVKALYDTSLFLLQRPEITMYLLVYVDDIILISSSDAAIDRLLSALSGVFAVKDLGTLHYFLGLEVLRSSAGLSLTQHKYSLDLLRRAGMLECKHASTPMSATDRLSAFDGDLLASDDATEYRSIVGGLQYLTITRPDISFAVNRVCQYLHALRTTHWSAVKRILRYIRLTASYGLHLQSASPSGLSAFSDADWAGNPDDMRSTGGYAVFFEPNLIAWNARKQATVSRSSTEAEYKAVANATAEIIWVDRAGVSTASDVATVVALFFGHLDGEEQAAGDLGGDSGWHQAGVMLQAERPVGAGDSGTNGMHRGGLRGVVGPARARESTRSLRKGNRCNDEEGIYPGAGEILAPSRCHCQLDKGKFPSMQHSPSRPPPCWREESRRQGTALPFVPGTAFNPALYFALPWEVSAEQSVID</sequence>
<gene>
    <name evidence="3" type="ORF">QYE76_006775</name>
</gene>
<feature type="domain" description="Reverse transcriptase Ty1/copia-type" evidence="2">
    <location>
        <begin position="431"/>
        <end position="512"/>
    </location>
</feature>
<dbReference type="PANTHER" id="PTHR11439">
    <property type="entry name" value="GAG-POL-RELATED RETROTRANSPOSON"/>
    <property type="match status" value="1"/>
</dbReference>
<feature type="compositionally biased region" description="Pro residues" evidence="1">
    <location>
        <begin position="136"/>
        <end position="148"/>
    </location>
</feature>
<organism evidence="3 4">
    <name type="scientific">Lolium multiflorum</name>
    <name type="common">Italian ryegrass</name>
    <name type="synonym">Lolium perenne subsp. multiflorum</name>
    <dbReference type="NCBI Taxonomy" id="4521"/>
    <lineage>
        <taxon>Eukaryota</taxon>
        <taxon>Viridiplantae</taxon>
        <taxon>Streptophyta</taxon>
        <taxon>Embryophyta</taxon>
        <taxon>Tracheophyta</taxon>
        <taxon>Spermatophyta</taxon>
        <taxon>Magnoliopsida</taxon>
        <taxon>Liliopsida</taxon>
        <taxon>Poales</taxon>
        <taxon>Poaceae</taxon>
        <taxon>BOP clade</taxon>
        <taxon>Pooideae</taxon>
        <taxon>Poodae</taxon>
        <taxon>Poeae</taxon>
        <taxon>Poeae Chloroplast Group 2 (Poeae type)</taxon>
        <taxon>Loliodinae</taxon>
        <taxon>Loliinae</taxon>
        <taxon>Lolium</taxon>
    </lineage>
</organism>
<feature type="region of interest" description="Disordered" evidence="1">
    <location>
        <begin position="47"/>
        <end position="231"/>
    </location>
</feature>
<dbReference type="Proteomes" id="UP001231189">
    <property type="component" value="Unassembled WGS sequence"/>
</dbReference>
<feature type="region of interest" description="Disordered" evidence="1">
    <location>
        <begin position="1"/>
        <end position="30"/>
    </location>
</feature>
<dbReference type="InterPro" id="IPR043502">
    <property type="entry name" value="DNA/RNA_pol_sf"/>
</dbReference>
<feature type="compositionally biased region" description="Pro residues" evidence="1">
    <location>
        <begin position="168"/>
        <end position="192"/>
    </location>
</feature>